<evidence type="ECO:0000256" key="1">
    <source>
        <dbReference type="SAM" id="Phobius"/>
    </source>
</evidence>
<keyword evidence="3" id="KW-1185">Reference proteome</keyword>
<keyword evidence="1" id="KW-0812">Transmembrane</keyword>
<keyword evidence="1" id="KW-0472">Membrane</keyword>
<gene>
    <name evidence="2" type="ORF">M8C21_004500</name>
</gene>
<keyword evidence="1" id="KW-1133">Transmembrane helix</keyword>
<dbReference type="AlphaFoldDB" id="A0AAD5GQU1"/>
<reference evidence="2" key="1">
    <citation type="submission" date="2022-06" db="EMBL/GenBank/DDBJ databases">
        <title>Uncovering the hologenomic basis of an extraordinary plant invasion.</title>
        <authorList>
            <person name="Bieker V.C."/>
            <person name="Martin M.D."/>
            <person name="Gilbert T."/>
            <person name="Hodgins K."/>
            <person name="Battlay P."/>
            <person name="Petersen B."/>
            <person name="Wilson J."/>
        </authorList>
    </citation>
    <scope>NUCLEOTIDE SEQUENCE</scope>
    <source>
        <strain evidence="2">AA19_3_7</strain>
        <tissue evidence="2">Leaf</tissue>
    </source>
</reference>
<feature type="non-terminal residue" evidence="2">
    <location>
        <position position="1"/>
    </location>
</feature>
<protein>
    <submittedName>
        <fullName evidence="2">Uncharacterized protein</fullName>
    </submittedName>
</protein>
<organism evidence="2 3">
    <name type="scientific">Ambrosia artemisiifolia</name>
    <name type="common">Common ragweed</name>
    <dbReference type="NCBI Taxonomy" id="4212"/>
    <lineage>
        <taxon>Eukaryota</taxon>
        <taxon>Viridiplantae</taxon>
        <taxon>Streptophyta</taxon>
        <taxon>Embryophyta</taxon>
        <taxon>Tracheophyta</taxon>
        <taxon>Spermatophyta</taxon>
        <taxon>Magnoliopsida</taxon>
        <taxon>eudicotyledons</taxon>
        <taxon>Gunneridae</taxon>
        <taxon>Pentapetalae</taxon>
        <taxon>asterids</taxon>
        <taxon>campanulids</taxon>
        <taxon>Asterales</taxon>
        <taxon>Asteraceae</taxon>
        <taxon>Asteroideae</taxon>
        <taxon>Heliantheae alliance</taxon>
        <taxon>Heliantheae</taxon>
        <taxon>Ambrosia</taxon>
    </lineage>
</organism>
<dbReference type="EMBL" id="JAMZMK010006394">
    <property type="protein sequence ID" value="KAI7749216.1"/>
    <property type="molecule type" value="Genomic_DNA"/>
</dbReference>
<evidence type="ECO:0000313" key="2">
    <source>
        <dbReference type="EMBL" id="KAI7749216.1"/>
    </source>
</evidence>
<comment type="caution">
    <text evidence="2">The sequence shown here is derived from an EMBL/GenBank/DDBJ whole genome shotgun (WGS) entry which is preliminary data.</text>
</comment>
<dbReference type="Proteomes" id="UP001206925">
    <property type="component" value="Unassembled WGS sequence"/>
</dbReference>
<name>A0AAD5GQU1_AMBAR</name>
<proteinExistence type="predicted"/>
<feature type="transmembrane region" description="Helical" evidence="1">
    <location>
        <begin position="30"/>
        <end position="48"/>
    </location>
</feature>
<accession>A0AAD5GQU1</accession>
<evidence type="ECO:0000313" key="3">
    <source>
        <dbReference type="Proteomes" id="UP001206925"/>
    </source>
</evidence>
<sequence>GNDDEYLSSCLSESVVEIYLILAGGNKDEIVLGLAMALLGCVIARTILRLLVNWRLPVFDPSALVTSLTTDGLGCNNENMFCWMLEARGLFDE</sequence>